<comment type="caution">
    <text evidence="1">The sequence shown here is derived from an EMBL/GenBank/DDBJ whole genome shotgun (WGS) entry which is preliminary data.</text>
</comment>
<dbReference type="Pfam" id="PF03140">
    <property type="entry name" value="DUF247"/>
    <property type="match status" value="1"/>
</dbReference>
<protein>
    <submittedName>
        <fullName evidence="1">Uncharacterized protein</fullName>
    </submittedName>
</protein>
<dbReference type="EMBL" id="CAMAPF010000931">
    <property type="protein sequence ID" value="CAH9123619.1"/>
    <property type="molecule type" value="Genomic_DNA"/>
</dbReference>
<dbReference type="InterPro" id="IPR004158">
    <property type="entry name" value="DUF247_pln"/>
</dbReference>
<gene>
    <name evidence="1" type="ORF">CEPIT_LOCUS25355</name>
</gene>
<evidence type="ECO:0000313" key="1">
    <source>
        <dbReference type="EMBL" id="CAH9123619.1"/>
    </source>
</evidence>
<name>A0AAV0EK82_9ASTE</name>
<dbReference type="PANTHER" id="PTHR31170">
    <property type="entry name" value="BNAC04G53230D PROTEIN"/>
    <property type="match status" value="1"/>
</dbReference>
<keyword evidence="2" id="KW-1185">Reference proteome</keyword>
<organism evidence="1 2">
    <name type="scientific">Cuscuta epithymum</name>
    <dbReference type="NCBI Taxonomy" id="186058"/>
    <lineage>
        <taxon>Eukaryota</taxon>
        <taxon>Viridiplantae</taxon>
        <taxon>Streptophyta</taxon>
        <taxon>Embryophyta</taxon>
        <taxon>Tracheophyta</taxon>
        <taxon>Spermatophyta</taxon>
        <taxon>Magnoliopsida</taxon>
        <taxon>eudicotyledons</taxon>
        <taxon>Gunneridae</taxon>
        <taxon>Pentapetalae</taxon>
        <taxon>asterids</taxon>
        <taxon>lamiids</taxon>
        <taxon>Solanales</taxon>
        <taxon>Convolvulaceae</taxon>
        <taxon>Cuscuteae</taxon>
        <taxon>Cuscuta</taxon>
        <taxon>Cuscuta subgen. Cuscuta</taxon>
    </lineage>
</organism>
<proteinExistence type="predicted"/>
<dbReference type="PANTHER" id="PTHR31170:SF17">
    <property type="match status" value="1"/>
</dbReference>
<dbReference type="AlphaFoldDB" id="A0AAV0EK82"/>
<reference evidence="1" key="1">
    <citation type="submission" date="2022-07" db="EMBL/GenBank/DDBJ databases">
        <authorList>
            <person name="Macas J."/>
            <person name="Novak P."/>
            <person name="Neumann P."/>
        </authorList>
    </citation>
    <scope>NUCLEOTIDE SEQUENCE</scope>
</reference>
<accession>A0AAV0EK82</accession>
<sequence length="219" mass="25215">MEKRKVRFLNRLRNRTVEKNGMDIEQYVKAVKELEPVARASYSEDTTTFKEDDFVAMLVLDGCFVVEMFLAYSDEVPLEADDPFRSMTRLQFGLHHDFLCLENQIPYLVLQKLFQLTQMGSDSSPGESHRLLPLTALRFFNRSRDLGGPANTICKEWVPAHLLDLVRKSYFPPPVESKHHSAMEESQWQSVMALQAETKQNGAAEESRLKCLPRTDCIK</sequence>
<dbReference type="Proteomes" id="UP001152523">
    <property type="component" value="Unassembled WGS sequence"/>
</dbReference>
<evidence type="ECO:0000313" key="2">
    <source>
        <dbReference type="Proteomes" id="UP001152523"/>
    </source>
</evidence>